<keyword evidence="2" id="KW-1185">Reference proteome</keyword>
<organism evidence="1 2">
    <name type="scientific">Microlunatus phosphovorus (strain ATCC 700054 / DSM 10555 / JCM 9379 / NBRC 101784 / NCIMB 13414 / VKM Ac-1990 / NM-1)</name>
    <dbReference type="NCBI Taxonomy" id="1032480"/>
    <lineage>
        <taxon>Bacteria</taxon>
        <taxon>Bacillati</taxon>
        <taxon>Actinomycetota</taxon>
        <taxon>Actinomycetes</taxon>
        <taxon>Propionibacteriales</taxon>
        <taxon>Propionibacteriaceae</taxon>
        <taxon>Microlunatus</taxon>
    </lineage>
</organism>
<name>F5XNP6_MICPN</name>
<dbReference type="RefSeq" id="WP_013862043.1">
    <property type="nucleotide sequence ID" value="NC_015635.1"/>
</dbReference>
<dbReference type="STRING" id="1032480.MLP_11460"/>
<accession>F5XNP6</accession>
<gene>
    <name evidence="1" type="ordered locus">MLP_11460</name>
</gene>
<dbReference type="Proteomes" id="UP000007947">
    <property type="component" value="Chromosome"/>
</dbReference>
<evidence type="ECO:0000313" key="2">
    <source>
        <dbReference type="Proteomes" id="UP000007947"/>
    </source>
</evidence>
<reference evidence="1 2" key="1">
    <citation type="submission" date="2011-05" db="EMBL/GenBank/DDBJ databases">
        <title>Whole genome sequence of Microlunatus phosphovorus NM-1.</title>
        <authorList>
            <person name="Hosoyama A."/>
            <person name="Sasaki K."/>
            <person name="Harada T."/>
            <person name="Igarashi R."/>
            <person name="Kawakoshi A."/>
            <person name="Sasagawa M."/>
            <person name="Fukada J."/>
            <person name="Nakamura S."/>
            <person name="Katano Y."/>
            <person name="Hanada S."/>
            <person name="Kamagata Y."/>
            <person name="Nakamura N."/>
            <person name="Yamazaki S."/>
            <person name="Fujita N."/>
        </authorList>
    </citation>
    <scope>NUCLEOTIDE SEQUENCE [LARGE SCALE GENOMIC DNA]</scope>
    <source>
        <strain evidence="2">ATCC 700054 / DSM 10555 / JCM 9379 / NBRC 101784 / NCIMB 13414 / VKM Ac-1990 / NM-1</strain>
    </source>
</reference>
<proteinExistence type="predicted"/>
<dbReference type="AlphaFoldDB" id="F5XNP6"/>
<evidence type="ECO:0000313" key="1">
    <source>
        <dbReference type="EMBL" id="BAK34160.1"/>
    </source>
</evidence>
<dbReference type="KEGG" id="mph:MLP_11460"/>
<sequence length="147" mass="15777">MTTEQDAAVSVRPSECGVELATYGWCTWPKAVELLTDSEGVWLGTAGIVECAASAWPADMPVTTRIHAWGTGPAPVLWRLIPRPTAQTVLVTGLILSPTTPQPATPGAKRAAVVSTEHSLGWLRYRVGGPSTLTFLRRMPLDTADPW</sequence>
<protein>
    <submittedName>
        <fullName evidence="1">Uncharacterized protein</fullName>
    </submittedName>
</protein>
<dbReference type="EMBL" id="AP012204">
    <property type="protein sequence ID" value="BAK34160.1"/>
    <property type="molecule type" value="Genomic_DNA"/>
</dbReference>
<dbReference type="HOGENOM" id="CLU_1765906_0_0_11"/>